<organism evidence="1 2">
    <name type="scientific">Pseudomonas moorei</name>
    <dbReference type="NCBI Taxonomy" id="395599"/>
    <lineage>
        <taxon>Bacteria</taxon>
        <taxon>Pseudomonadati</taxon>
        <taxon>Pseudomonadota</taxon>
        <taxon>Gammaproteobacteria</taxon>
        <taxon>Pseudomonadales</taxon>
        <taxon>Pseudomonadaceae</taxon>
        <taxon>Pseudomonas</taxon>
    </lineage>
</organism>
<dbReference type="Proteomes" id="UP000199570">
    <property type="component" value="Unassembled WGS sequence"/>
</dbReference>
<keyword evidence="2" id="KW-1185">Reference proteome</keyword>
<accession>A0A1H1F3U3</accession>
<gene>
    <name evidence="1" type="ORF">SAMN04490195_2500</name>
</gene>
<proteinExistence type="predicted"/>
<dbReference type="EMBL" id="FNKJ01000003">
    <property type="protein sequence ID" value="SDQ95655.1"/>
    <property type="molecule type" value="Genomic_DNA"/>
</dbReference>
<protein>
    <submittedName>
        <fullName evidence="1">Uncharacterized protein</fullName>
    </submittedName>
</protein>
<dbReference type="OrthoDB" id="6942009at2"/>
<dbReference type="RefSeq" id="WP_139204785.1">
    <property type="nucleotide sequence ID" value="NZ_FNKJ01000003.1"/>
</dbReference>
<evidence type="ECO:0000313" key="2">
    <source>
        <dbReference type="Proteomes" id="UP000199570"/>
    </source>
</evidence>
<evidence type="ECO:0000313" key="1">
    <source>
        <dbReference type="EMBL" id="SDQ95655.1"/>
    </source>
</evidence>
<name>A0A1H1F3U3_9PSED</name>
<dbReference type="AlphaFoldDB" id="A0A1H1F3U3"/>
<reference evidence="2" key="1">
    <citation type="submission" date="2016-10" db="EMBL/GenBank/DDBJ databases">
        <authorList>
            <person name="Varghese N."/>
            <person name="Submissions S."/>
        </authorList>
    </citation>
    <scope>NUCLEOTIDE SEQUENCE [LARGE SCALE GENOMIC DNA]</scope>
    <source>
        <strain evidence="2">BS3775</strain>
    </source>
</reference>
<sequence length="275" mass="31386">MGRHAKPLTEYFRSMVTAAHLADCLGVARAGFALARWFEKDQHLPKGSADEKAWRRFLNGHQPHQSRLDKIFHAVPSVRAFYEHPVWQAAGLSCTDSQSLCILKSFGWDGTRYGGKWFKGIYSLSALDQLACLLAMLGCSSRPTYCAEIARRLCVAYIEISTEEPWQSFANDLWLIINVKLAHSSEVTRRLTEPEVTYERKFWTLVKNDFFAHEASASFEGWCAWREAVLALGWLDRERLVTYIDGRKDAAPSACNVLALRVYKKVRAKMYRALN</sequence>